<evidence type="ECO:0000256" key="3">
    <source>
        <dbReference type="ARBA" id="ARBA00022741"/>
    </source>
</evidence>
<dbReference type="PROSITE" id="PS50011">
    <property type="entry name" value="PROTEIN_KINASE_DOM"/>
    <property type="match status" value="1"/>
</dbReference>
<proteinExistence type="predicted"/>
<evidence type="ECO:0000313" key="7">
    <source>
        <dbReference type="Proteomes" id="UP000085678"/>
    </source>
</evidence>
<keyword evidence="3" id="KW-0547">Nucleotide-binding</keyword>
<dbReference type="Pfam" id="PF00069">
    <property type="entry name" value="Pkinase"/>
    <property type="match status" value="1"/>
</dbReference>
<sequence>MTDFIDWESLPYSRAGDLKHRNPYEMKKGRLAPIWTTGHETWEHSKNEIVGIINNGFHYRGTLHKDTYFKVIKADMMSHLLLNNWEDDHFRILSDFCGHTEVAIKIVNKRLAPTEYWADVLPRELQGHQVLSTSSSFLQFYKTFGNKDYLYIVTEFCDGGSLNKLVPNVDNVKKTNLSKLGLDEPKAKSIFSQVCTAVNTLHISGIIHRNITMGNILLDSFEEIRVK</sequence>
<dbReference type="KEGG" id="lak:106151173"/>
<dbReference type="InParanoid" id="A0A2R2MKW5"/>
<dbReference type="AlphaFoldDB" id="A0A2R2MKW5"/>
<keyword evidence="1" id="KW-0723">Serine/threonine-protein kinase</keyword>
<name>A0A2R2MKW5_LINAN</name>
<dbReference type="InterPro" id="IPR011009">
    <property type="entry name" value="Kinase-like_dom_sf"/>
</dbReference>
<dbReference type="GO" id="GO:0005524">
    <property type="term" value="F:ATP binding"/>
    <property type="evidence" value="ECO:0007669"/>
    <property type="project" value="UniProtKB-KW"/>
</dbReference>
<dbReference type="GeneID" id="106151173"/>
<feature type="non-terminal residue" evidence="8">
    <location>
        <position position="227"/>
    </location>
</feature>
<evidence type="ECO:0000313" key="8">
    <source>
        <dbReference type="RefSeq" id="XP_023930866.1"/>
    </source>
</evidence>
<gene>
    <name evidence="8" type="primary">LOC106151173</name>
</gene>
<dbReference type="OrthoDB" id="310217at2759"/>
<dbReference type="SUPFAM" id="SSF56112">
    <property type="entry name" value="Protein kinase-like (PK-like)"/>
    <property type="match status" value="1"/>
</dbReference>
<evidence type="ECO:0000256" key="1">
    <source>
        <dbReference type="ARBA" id="ARBA00022527"/>
    </source>
</evidence>
<reference evidence="8" key="1">
    <citation type="submission" date="2025-08" db="UniProtKB">
        <authorList>
            <consortium name="RefSeq"/>
        </authorList>
    </citation>
    <scope>IDENTIFICATION</scope>
    <source>
        <tissue evidence="8">Gonads</tissue>
    </source>
</reference>
<evidence type="ECO:0000256" key="5">
    <source>
        <dbReference type="ARBA" id="ARBA00022840"/>
    </source>
</evidence>
<accession>A0A2R2MKW5</accession>
<dbReference type="PANTHER" id="PTHR24345:SF91">
    <property type="entry name" value="SERINE_THREONINE-PROTEIN KINASE PLK4"/>
    <property type="match status" value="1"/>
</dbReference>
<organism evidence="7 8">
    <name type="scientific">Lingula anatina</name>
    <name type="common">Brachiopod</name>
    <name type="synonym">Lingula unguis</name>
    <dbReference type="NCBI Taxonomy" id="7574"/>
    <lineage>
        <taxon>Eukaryota</taxon>
        <taxon>Metazoa</taxon>
        <taxon>Spiralia</taxon>
        <taxon>Lophotrochozoa</taxon>
        <taxon>Brachiopoda</taxon>
        <taxon>Linguliformea</taxon>
        <taxon>Lingulata</taxon>
        <taxon>Lingulida</taxon>
        <taxon>Linguloidea</taxon>
        <taxon>Lingulidae</taxon>
        <taxon>Lingula</taxon>
    </lineage>
</organism>
<keyword evidence="2" id="KW-0808">Transferase</keyword>
<protein>
    <submittedName>
        <fullName evidence="8">Testis-specific serine/threonine-protein kinase 5</fullName>
    </submittedName>
</protein>
<dbReference type="InterPro" id="IPR000719">
    <property type="entry name" value="Prot_kinase_dom"/>
</dbReference>
<dbReference type="RefSeq" id="XP_023930866.1">
    <property type="nucleotide sequence ID" value="XM_024075098.1"/>
</dbReference>
<keyword evidence="5" id="KW-0067">ATP-binding</keyword>
<feature type="domain" description="Protein kinase" evidence="6">
    <location>
        <begin position="57"/>
        <end position="227"/>
    </location>
</feature>
<evidence type="ECO:0000256" key="2">
    <source>
        <dbReference type="ARBA" id="ARBA00022679"/>
    </source>
</evidence>
<dbReference type="Proteomes" id="UP000085678">
    <property type="component" value="Unplaced"/>
</dbReference>
<keyword evidence="4 8" id="KW-0418">Kinase</keyword>
<dbReference type="STRING" id="7574.A0A2R2MKW5"/>
<dbReference type="PANTHER" id="PTHR24345">
    <property type="entry name" value="SERINE/THREONINE-PROTEIN KINASE PLK"/>
    <property type="match status" value="1"/>
</dbReference>
<dbReference type="Gene3D" id="1.10.510.10">
    <property type="entry name" value="Transferase(Phosphotransferase) domain 1"/>
    <property type="match status" value="1"/>
</dbReference>
<evidence type="ECO:0000256" key="4">
    <source>
        <dbReference type="ARBA" id="ARBA00022777"/>
    </source>
</evidence>
<keyword evidence="7" id="KW-1185">Reference proteome</keyword>
<evidence type="ECO:0000259" key="6">
    <source>
        <dbReference type="PROSITE" id="PS50011"/>
    </source>
</evidence>
<dbReference type="GO" id="GO:0005634">
    <property type="term" value="C:nucleus"/>
    <property type="evidence" value="ECO:0007669"/>
    <property type="project" value="TreeGrafter"/>
</dbReference>
<dbReference type="GO" id="GO:0004674">
    <property type="term" value="F:protein serine/threonine kinase activity"/>
    <property type="evidence" value="ECO:0007669"/>
    <property type="project" value="UniProtKB-KW"/>
</dbReference>